<dbReference type="Proteomes" id="UP000828922">
    <property type="component" value="Linkage Group LG07"/>
</dbReference>
<protein>
    <submittedName>
        <fullName evidence="1">Uncharacterized protein</fullName>
    </submittedName>
</protein>
<accession>A0ACB8HMT3</accession>
<proteinExistence type="predicted"/>
<keyword evidence="2" id="KW-1185">Reference proteome</keyword>
<sequence length="445" mass="50256">MAGAENVRRTRAAAKRSAMEEDASKSVAQAKKRAVKKRPALANLSNQQIVVSRNALGGGAGGKEQQQQNGLKLAAKVETVVVEPGNENAVVVERVVVADFSHQQQQQNRPPLQEASAAAIASLERRTVQNLYISKDEETDLELEDDDYSSSEASGWSCKLSFQDIDHGQTDPQMCSMYAAEIYEHLRMAEIKRRPTSDFMESLQHDINKNMRGILIDWLVEVAEEYKLVPDTLYYTVSYIDRFLSSAAVPRQRLQLLGVSCMLIAAKYEEICAPQVEEFCYITDNTYCREEVLEMERRVLNELNFELTTPTTKSFLRRFVRAAQAGFKMPSLNLEFLGNFLAELTLMEYSFLPYLPSLVAASAVFMAKLTLDSSTHPWDPTLQHYTGYKASELRDCVIGIHELQCNTKNCTLPAIREKYRQHKFKCVSTLVPPSIIPSEFFCDME</sequence>
<organism evidence="1 2">
    <name type="scientific">Sphagnum magellanicum</name>
    <dbReference type="NCBI Taxonomy" id="128215"/>
    <lineage>
        <taxon>Eukaryota</taxon>
        <taxon>Viridiplantae</taxon>
        <taxon>Streptophyta</taxon>
        <taxon>Embryophyta</taxon>
        <taxon>Bryophyta</taxon>
        <taxon>Sphagnophytina</taxon>
        <taxon>Sphagnopsida</taxon>
        <taxon>Sphagnales</taxon>
        <taxon>Sphagnaceae</taxon>
        <taxon>Sphagnum</taxon>
    </lineage>
</organism>
<reference evidence="2" key="1">
    <citation type="journal article" date="2022" name="New Phytol.">
        <title>Phylogenomic structure and speciation in an emerging model: the Sphagnum magellanicum complex (Bryophyta).</title>
        <authorList>
            <person name="Shaw A.J."/>
            <person name="Piatkowski B."/>
            <person name="Duffy A.M."/>
            <person name="Aguero B."/>
            <person name="Imwattana K."/>
            <person name="Nieto-Lugilde M."/>
            <person name="Healey A."/>
            <person name="Weston D.J."/>
            <person name="Patel M.N."/>
            <person name="Schmutz J."/>
            <person name="Grimwood J."/>
            <person name="Yavitt J.B."/>
            <person name="Hassel K."/>
            <person name="Stenoien H.K."/>
            <person name="Flatberg K.I."/>
            <person name="Bickford C.P."/>
            <person name="Hicks K.A."/>
        </authorList>
    </citation>
    <scope>NUCLEOTIDE SEQUENCE [LARGE SCALE GENOMIC DNA]</scope>
</reference>
<dbReference type="EMBL" id="CM038913">
    <property type="protein sequence ID" value="KAH9557552.1"/>
    <property type="molecule type" value="Genomic_DNA"/>
</dbReference>
<evidence type="ECO:0000313" key="2">
    <source>
        <dbReference type="Proteomes" id="UP000828922"/>
    </source>
</evidence>
<comment type="caution">
    <text evidence="1">The sequence shown here is derived from an EMBL/GenBank/DDBJ whole genome shotgun (WGS) entry which is preliminary data.</text>
</comment>
<evidence type="ECO:0000313" key="1">
    <source>
        <dbReference type="EMBL" id="KAH9557552.1"/>
    </source>
</evidence>
<gene>
    <name evidence="1" type="ORF">CY35_07G089100</name>
</gene>
<name>A0ACB8HMT3_9BRYO</name>